<gene>
    <name evidence="1" type="ORF">CVT25_000499</name>
</gene>
<dbReference type="AlphaFoldDB" id="A0A409XWC0"/>
<protein>
    <submittedName>
        <fullName evidence="1">Uncharacterized protein</fullName>
    </submittedName>
</protein>
<keyword evidence="2" id="KW-1185">Reference proteome</keyword>
<organism evidence="1 2">
    <name type="scientific">Psilocybe cyanescens</name>
    <dbReference type="NCBI Taxonomy" id="93625"/>
    <lineage>
        <taxon>Eukaryota</taxon>
        <taxon>Fungi</taxon>
        <taxon>Dikarya</taxon>
        <taxon>Basidiomycota</taxon>
        <taxon>Agaricomycotina</taxon>
        <taxon>Agaricomycetes</taxon>
        <taxon>Agaricomycetidae</taxon>
        <taxon>Agaricales</taxon>
        <taxon>Agaricineae</taxon>
        <taxon>Strophariaceae</taxon>
        <taxon>Psilocybe</taxon>
    </lineage>
</organism>
<dbReference type="Proteomes" id="UP000283269">
    <property type="component" value="Unassembled WGS sequence"/>
</dbReference>
<sequence length="125" mass="13556">MSTVHQEVEVVVDALASREPSGPNGMTVNWASLTFPAVMTRLEDKGSATALTVDVGIGALVSGVRRLEDTVIRGHLLEFAGREGSRACMLVVGKMRILNFPTVEYPSSECESLKLPQWKLFPSPL</sequence>
<evidence type="ECO:0000313" key="1">
    <source>
        <dbReference type="EMBL" id="PPQ95036.1"/>
    </source>
</evidence>
<name>A0A409XWC0_PSICY</name>
<proteinExistence type="predicted"/>
<evidence type="ECO:0000313" key="2">
    <source>
        <dbReference type="Proteomes" id="UP000283269"/>
    </source>
</evidence>
<accession>A0A409XWC0</accession>
<dbReference type="InParanoid" id="A0A409XWC0"/>
<dbReference type="EMBL" id="NHYD01000150">
    <property type="protein sequence ID" value="PPQ95036.1"/>
    <property type="molecule type" value="Genomic_DNA"/>
</dbReference>
<comment type="caution">
    <text evidence="1">The sequence shown here is derived from an EMBL/GenBank/DDBJ whole genome shotgun (WGS) entry which is preliminary data.</text>
</comment>
<reference evidence="1 2" key="1">
    <citation type="journal article" date="2018" name="Evol. Lett.">
        <title>Horizontal gene cluster transfer increased hallucinogenic mushroom diversity.</title>
        <authorList>
            <person name="Reynolds H.T."/>
            <person name="Vijayakumar V."/>
            <person name="Gluck-Thaler E."/>
            <person name="Korotkin H.B."/>
            <person name="Matheny P.B."/>
            <person name="Slot J.C."/>
        </authorList>
    </citation>
    <scope>NUCLEOTIDE SEQUENCE [LARGE SCALE GENOMIC DNA]</scope>
    <source>
        <strain evidence="1 2">2631</strain>
    </source>
</reference>